<feature type="transmembrane region" description="Helical" evidence="4">
    <location>
        <begin position="165"/>
        <end position="185"/>
    </location>
</feature>
<dbReference type="InterPro" id="IPR036259">
    <property type="entry name" value="MFS_trans_sf"/>
</dbReference>
<keyword evidence="7" id="KW-1185">Reference proteome</keyword>
<dbReference type="SUPFAM" id="SSF103473">
    <property type="entry name" value="MFS general substrate transporter"/>
    <property type="match status" value="1"/>
</dbReference>
<keyword evidence="2 4" id="KW-1133">Transmembrane helix</keyword>
<dbReference type="EMBL" id="JAPDNT010000021">
    <property type="protein sequence ID" value="MCW3476570.1"/>
    <property type="molecule type" value="Genomic_DNA"/>
</dbReference>
<sequence>MKLPNSLLAPPWVQALGATLLVQSTASFMGQCLPVVAPLLTASTGLAPERIGNLTSLTSFGTVLFLAFGSAFLARFGPVRMLQIGSGIAVAGMLIAASGWWPALVLAALLLGIGYGPTPPAGSRILAATAPPAHRTLIFSIKQAGAPAGGALAGLIVAPFAVRFGWPYALLLAVVAGILSAAAISPLRAMMDTERDATRPIHPRALFQRRNLLAPMAALRGDPLLASITALAVSFSLVQGTLFSFSVTYLTQRGLSLEQAGLAYACLQAAGVFARVFLGWFADRTGRPAHNLTAQAYVAAAAVWAFAFMPMDASLSLTAGIATLAGFFGASWNGIYLAEVARLSPPDQVADATSGSTLFTFLGYVAGPSLFALAVPWLGWQIPFAIAGAQLALMGVVQSYLLLRRRG</sequence>
<name>A0AA42CJ58_9PROT</name>
<evidence type="ECO:0000256" key="2">
    <source>
        <dbReference type="ARBA" id="ARBA00022989"/>
    </source>
</evidence>
<evidence type="ECO:0000313" key="7">
    <source>
        <dbReference type="Proteomes" id="UP001165679"/>
    </source>
</evidence>
<feature type="transmembrane region" description="Helical" evidence="4">
    <location>
        <begin position="262"/>
        <end position="282"/>
    </location>
</feature>
<reference evidence="6" key="2">
    <citation type="submission" date="2022-10" db="EMBL/GenBank/DDBJ databases">
        <authorList>
            <person name="Trinh H.N."/>
        </authorList>
    </citation>
    <scope>NUCLEOTIDE SEQUENCE</scope>
    <source>
        <strain evidence="6">RN2-1</strain>
    </source>
</reference>
<dbReference type="GO" id="GO:0022857">
    <property type="term" value="F:transmembrane transporter activity"/>
    <property type="evidence" value="ECO:0007669"/>
    <property type="project" value="InterPro"/>
</dbReference>
<keyword evidence="3 4" id="KW-0472">Membrane</keyword>
<dbReference type="RefSeq" id="WP_264715380.1">
    <property type="nucleotide sequence ID" value="NZ_JAPDNT010000021.1"/>
</dbReference>
<dbReference type="Pfam" id="PF07690">
    <property type="entry name" value="MFS_1"/>
    <property type="match status" value="1"/>
</dbReference>
<protein>
    <submittedName>
        <fullName evidence="6">MFS transporter</fullName>
    </submittedName>
</protein>
<feature type="transmembrane region" description="Helical" evidence="4">
    <location>
        <begin position="88"/>
        <end position="113"/>
    </location>
</feature>
<dbReference type="Gene3D" id="1.20.1250.20">
    <property type="entry name" value="MFS general substrate transporter like domains"/>
    <property type="match status" value="2"/>
</dbReference>
<dbReference type="Proteomes" id="UP001165679">
    <property type="component" value="Unassembled WGS sequence"/>
</dbReference>
<dbReference type="InterPro" id="IPR052952">
    <property type="entry name" value="MFS-Transporter"/>
</dbReference>
<keyword evidence="1 4" id="KW-0812">Transmembrane</keyword>
<accession>A0AA42CJ58</accession>
<organism evidence="6 7">
    <name type="scientific">Limobrevibacterium gyesilva</name>
    <dbReference type="NCBI Taxonomy" id="2991712"/>
    <lineage>
        <taxon>Bacteria</taxon>
        <taxon>Pseudomonadati</taxon>
        <taxon>Pseudomonadota</taxon>
        <taxon>Alphaproteobacteria</taxon>
        <taxon>Acetobacterales</taxon>
        <taxon>Acetobacteraceae</taxon>
        <taxon>Limobrevibacterium</taxon>
    </lineage>
</organism>
<feature type="transmembrane region" description="Helical" evidence="4">
    <location>
        <begin position="384"/>
        <end position="403"/>
    </location>
</feature>
<gene>
    <name evidence="6" type="ORF">OL599_18560</name>
</gene>
<feature type="transmembrane region" description="Helical" evidence="4">
    <location>
        <begin position="294"/>
        <end position="311"/>
    </location>
</feature>
<evidence type="ECO:0000256" key="3">
    <source>
        <dbReference type="ARBA" id="ARBA00023136"/>
    </source>
</evidence>
<comment type="caution">
    <text evidence="6">The sequence shown here is derived from an EMBL/GenBank/DDBJ whole genome shotgun (WGS) entry which is preliminary data.</text>
</comment>
<evidence type="ECO:0000256" key="1">
    <source>
        <dbReference type="ARBA" id="ARBA00022692"/>
    </source>
</evidence>
<dbReference type="InterPro" id="IPR011701">
    <property type="entry name" value="MFS"/>
</dbReference>
<feature type="domain" description="Major facilitator superfamily (MFS) profile" evidence="5">
    <location>
        <begin position="1"/>
        <end position="406"/>
    </location>
</feature>
<reference evidence="6" key="1">
    <citation type="submission" date="2022-09" db="EMBL/GenBank/DDBJ databases">
        <title>Rhodovastum sp. nov. RN2-1 isolated from soil in Seongnam, South Korea.</title>
        <authorList>
            <person name="Le N.T."/>
        </authorList>
    </citation>
    <scope>NUCLEOTIDE SEQUENCE</scope>
    <source>
        <strain evidence="6">RN2-1</strain>
    </source>
</reference>
<feature type="transmembrane region" description="Helical" evidence="4">
    <location>
        <begin position="54"/>
        <end position="76"/>
    </location>
</feature>
<evidence type="ECO:0000259" key="5">
    <source>
        <dbReference type="PROSITE" id="PS50850"/>
    </source>
</evidence>
<feature type="transmembrane region" description="Helical" evidence="4">
    <location>
        <begin position="224"/>
        <end position="250"/>
    </location>
</feature>
<dbReference type="PROSITE" id="PS50850">
    <property type="entry name" value="MFS"/>
    <property type="match status" value="1"/>
</dbReference>
<dbReference type="PANTHER" id="PTHR23527:SF1">
    <property type="entry name" value="BLL3282 PROTEIN"/>
    <property type="match status" value="1"/>
</dbReference>
<feature type="transmembrane region" description="Helical" evidence="4">
    <location>
        <begin position="358"/>
        <end position="378"/>
    </location>
</feature>
<dbReference type="AlphaFoldDB" id="A0AA42CJ58"/>
<evidence type="ECO:0000256" key="4">
    <source>
        <dbReference type="SAM" id="Phobius"/>
    </source>
</evidence>
<evidence type="ECO:0000313" key="6">
    <source>
        <dbReference type="EMBL" id="MCW3476570.1"/>
    </source>
</evidence>
<dbReference type="InterPro" id="IPR020846">
    <property type="entry name" value="MFS_dom"/>
</dbReference>
<feature type="transmembrane region" description="Helical" evidence="4">
    <location>
        <begin position="317"/>
        <end position="338"/>
    </location>
</feature>
<dbReference type="PANTHER" id="PTHR23527">
    <property type="entry name" value="BLL3282 PROTEIN"/>
    <property type="match status" value="1"/>
</dbReference>
<proteinExistence type="predicted"/>